<dbReference type="InterPro" id="IPR007455">
    <property type="entry name" value="Serglycin"/>
</dbReference>
<dbReference type="Proteomes" id="UP001181693">
    <property type="component" value="Unassembled WGS sequence"/>
</dbReference>
<keyword evidence="4" id="KW-1185">Reference proteome</keyword>
<feature type="compositionally biased region" description="Basic and acidic residues" evidence="1">
    <location>
        <begin position="100"/>
        <end position="109"/>
    </location>
</feature>
<keyword evidence="2" id="KW-0732">Signal</keyword>
<dbReference type="AlphaFoldDB" id="A0AAV2ZRN5"/>
<comment type="caution">
    <text evidence="3">The sequence shown here is derived from an EMBL/GenBank/DDBJ whole genome shotgun (WGS) entry which is preliminary data.</text>
</comment>
<protein>
    <submittedName>
        <fullName evidence="3">Uncharacterized protein</fullName>
    </submittedName>
</protein>
<sequence length="128" mass="14635">MEFFSLPYKNMLPLVFVLLVAGSLVEGLPMKSEQYKRIRCRPGDNSIACFQEQSLFEQDQISNKIDSDAIKRKVQEFIVPNYFSGEDGSGNGVFSGEEPGSAREYESESNELREYKFQNNLSEENLIF</sequence>
<name>A0AAV2ZRN5_PYXAD</name>
<evidence type="ECO:0000313" key="4">
    <source>
        <dbReference type="Proteomes" id="UP001181693"/>
    </source>
</evidence>
<accession>A0AAV2ZRN5</accession>
<feature type="chain" id="PRO_5043999523" evidence="2">
    <location>
        <begin position="28"/>
        <end position="128"/>
    </location>
</feature>
<proteinExistence type="predicted"/>
<dbReference type="Pfam" id="PF04360">
    <property type="entry name" value="Serglycin"/>
    <property type="match status" value="1"/>
</dbReference>
<reference evidence="3" key="1">
    <citation type="thesis" date="2020" institute="ProQuest LLC" country="789 East Eisenhower Parkway, Ann Arbor, MI, USA">
        <title>Comparative Genomics and Chromosome Evolution.</title>
        <authorList>
            <person name="Mudd A.B."/>
        </authorList>
    </citation>
    <scope>NUCLEOTIDE SEQUENCE</scope>
    <source>
        <strain evidence="3">1538</strain>
        <tissue evidence="3">Blood</tissue>
    </source>
</reference>
<evidence type="ECO:0000256" key="1">
    <source>
        <dbReference type="SAM" id="MobiDB-lite"/>
    </source>
</evidence>
<evidence type="ECO:0000256" key="2">
    <source>
        <dbReference type="SAM" id="SignalP"/>
    </source>
</evidence>
<feature type="signal peptide" evidence="2">
    <location>
        <begin position="1"/>
        <end position="27"/>
    </location>
</feature>
<organism evidence="3 4">
    <name type="scientific">Pyxicephalus adspersus</name>
    <name type="common">African bullfrog</name>
    <dbReference type="NCBI Taxonomy" id="30357"/>
    <lineage>
        <taxon>Eukaryota</taxon>
        <taxon>Metazoa</taxon>
        <taxon>Chordata</taxon>
        <taxon>Craniata</taxon>
        <taxon>Vertebrata</taxon>
        <taxon>Euteleostomi</taxon>
        <taxon>Amphibia</taxon>
        <taxon>Batrachia</taxon>
        <taxon>Anura</taxon>
        <taxon>Neobatrachia</taxon>
        <taxon>Ranoidea</taxon>
        <taxon>Pyxicephalidae</taxon>
        <taxon>Pyxicephalinae</taxon>
        <taxon>Pyxicephalus</taxon>
    </lineage>
</organism>
<dbReference type="EMBL" id="DYDO01000012">
    <property type="protein sequence ID" value="DBA15260.1"/>
    <property type="molecule type" value="Genomic_DNA"/>
</dbReference>
<gene>
    <name evidence="3" type="ORF">GDO54_004499</name>
</gene>
<feature type="region of interest" description="Disordered" evidence="1">
    <location>
        <begin position="89"/>
        <end position="109"/>
    </location>
</feature>
<evidence type="ECO:0000313" key="3">
    <source>
        <dbReference type="EMBL" id="DBA15260.1"/>
    </source>
</evidence>